<evidence type="ECO:0000259" key="3">
    <source>
        <dbReference type="SMART" id="SM00903"/>
    </source>
</evidence>
<gene>
    <name evidence="4" type="ORF">CLV47_12138</name>
</gene>
<dbReference type="SUPFAM" id="SSF50475">
    <property type="entry name" value="FMN-binding split barrel"/>
    <property type="match status" value="1"/>
</dbReference>
<protein>
    <submittedName>
        <fullName evidence="4">3-hydroxy-9,10-secoandrosta-1,3,5(10)-triene-9, 17-dione monooxygenase reductase component</fullName>
    </submittedName>
</protein>
<feature type="domain" description="Flavin reductase like" evidence="3">
    <location>
        <begin position="25"/>
        <end position="168"/>
    </location>
</feature>
<dbReference type="PANTHER" id="PTHR30466:SF11">
    <property type="entry name" value="FLAVIN-DEPENDENT MONOOXYGENASE, REDUCTASE SUBUNIT HSAB"/>
    <property type="match status" value="1"/>
</dbReference>
<dbReference type="Pfam" id="PF01613">
    <property type="entry name" value="Flavin_Reduct"/>
    <property type="match status" value="1"/>
</dbReference>
<name>A0A2T0ZJS5_9ACTN</name>
<reference evidence="4 5" key="1">
    <citation type="submission" date="2018-03" db="EMBL/GenBank/DDBJ databases">
        <title>Genomic Encyclopedia of Archaeal and Bacterial Type Strains, Phase II (KMG-II): from individual species to whole genera.</title>
        <authorList>
            <person name="Goeker M."/>
        </authorList>
    </citation>
    <scope>NUCLEOTIDE SEQUENCE [LARGE SCALE GENOMIC DNA]</scope>
    <source>
        <strain evidence="4 5">DSM 100065</strain>
    </source>
</reference>
<dbReference type="AlphaFoldDB" id="A0A2T0ZJS5"/>
<comment type="caution">
    <text evidence="4">The sequence shown here is derived from an EMBL/GenBank/DDBJ whole genome shotgun (WGS) entry which is preliminary data.</text>
</comment>
<organism evidence="4 5">
    <name type="scientific">Antricoccus suffuscus</name>
    <dbReference type="NCBI Taxonomy" id="1629062"/>
    <lineage>
        <taxon>Bacteria</taxon>
        <taxon>Bacillati</taxon>
        <taxon>Actinomycetota</taxon>
        <taxon>Actinomycetes</taxon>
        <taxon>Geodermatophilales</taxon>
        <taxon>Antricoccaceae</taxon>
        <taxon>Antricoccus</taxon>
    </lineage>
</organism>
<dbReference type="OrthoDB" id="9792858at2"/>
<sequence length="172" mass="18325">MKESSDEAAQLDKASVDGDTFRSVLGNFASGVVLVTAMLDGEPVGLTAQSFMSLSLDPPLVMFCPAKSSKSWPKIRRAKHFAANILSEGQQHLSSQFARSGGDKFAGVSWEPGPSGAPLVEGVLAHIDCMIDAVHDGGDHDIVVGRVLHLDAETDKKPLVFFRSTFSNLAVQ</sequence>
<dbReference type="GO" id="GO:0010181">
    <property type="term" value="F:FMN binding"/>
    <property type="evidence" value="ECO:0007669"/>
    <property type="project" value="InterPro"/>
</dbReference>
<evidence type="ECO:0000313" key="4">
    <source>
        <dbReference type="EMBL" id="PRZ36602.1"/>
    </source>
</evidence>
<accession>A0A2T0ZJS5</accession>
<dbReference type="PANTHER" id="PTHR30466">
    <property type="entry name" value="FLAVIN REDUCTASE"/>
    <property type="match status" value="1"/>
</dbReference>
<dbReference type="SMART" id="SM00903">
    <property type="entry name" value="Flavin_Reduct"/>
    <property type="match status" value="1"/>
</dbReference>
<dbReference type="GO" id="GO:0004497">
    <property type="term" value="F:monooxygenase activity"/>
    <property type="evidence" value="ECO:0007669"/>
    <property type="project" value="UniProtKB-KW"/>
</dbReference>
<comment type="similarity">
    <text evidence="1">Belongs to the non-flavoprotein flavin reductase family.</text>
</comment>
<dbReference type="Proteomes" id="UP000237752">
    <property type="component" value="Unassembled WGS sequence"/>
</dbReference>
<keyword evidence="4" id="KW-0503">Monooxygenase</keyword>
<dbReference type="InterPro" id="IPR012349">
    <property type="entry name" value="Split_barrel_FMN-bd"/>
</dbReference>
<dbReference type="InterPro" id="IPR050268">
    <property type="entry name" value="NADH-dep_flavin_reductase"/>
</dbReference>
<dbReference type="InterPro" id="IPR002563">
    <property type="entry name" value="Flavin_Rdtase-like_dom"/>
</dbReference>
<keyword evidence="2" id="KW-0560">Oxidoreductase</keyword>
<dbReference type="Gene3D" id="2.30.110.10">
    <property type="entry name" value="Electron Transport, Fmn-binding Protein, Chain A"/>
    <property type="match status" value="1"/>
</dbReference>
<proteinExistence type="inferred from homology"/>
<evidence type="ECO:0000256" key="1">
    <source>
        <dbReference type="ARBA" id="ARBA00008898"/>
    </source>
</evidence>
<keyword evidence="5" id="KW-1185">Reference proteome</keyword>
<dbReference type="EMBL" id="PVUE01000021">
    <property type="protein sequence ID" value="PRZ36602.1"/>
    <property type="molecule type" value="Genomic_DNA"/>
</dbReference>
<dbReference type="RefSeq" id="WP_106350662.1">
    <property type="nucleotide sequence ID" value="NZ_PVUE01000021.1"/>
</dbReference>
<dbReference type="GO" id="GO:0042602">
    <property type="term" value="F:riboflavin reductase (NADPH) activity"/>
    <property type="evidence" value="ECO:0007669"/>
    <property type="project" value="TreeGrafter"/>
</dbReference>
<evidence type="ECO:0000256" key="2">
    <source>
        <dbReference type="ARBA" id="ARBA00023002"/>
    </source>
</evidence>
<evidence type="ECO:0000313" key="5">
    <source>
        <dbReference type="Proteomes" id="UP000237752"/>
    </source>
</evidence>